<dbReference type="KEGG" id="chk:D4L85_16245"/>
<evidence type="ECO:0000313" key="2">
    <source>
        <dbReference type="EMBL" id="AYB32021.1"/>
    </source>
</evidence>
<evidence type="ECO:0000313" key="3">
    <source>
        <dbReference type="Proteomes" id="UP000266183"/>
    </source>
</evidence>
<dbReference type="InterPro" id="IPR050553">
    <property type="entry name" value="Thioredoxin_ResA/DsbE_sf"/>
</dbReference>
<feature type="domain" description="Thioredoxin" evidence="1">
    <location>
        <begin position="76"/>
        <end position="227"/>
    </location>
</feature>
<dbReference type="SUPFAM" id="SSF52833">
    <property type="entry name" value="Thioredoxin-like"/>
    <property type="match status" value="1"/>
</dbReference>
<dbReference type="EMBL" id="CP032382">
    <property type="protein sequence ID" value="AYB32021.1"/>
    <property type="molecule type" value="Genomic_DNA"/>
</dbReference>
<dbReference type="InterPro" id="IPR013766">
    <property type="entry name" value="Thioredoxin_domain"/>
</dbReference>
<sequence>MSYTLYLYRKFKTTRTCSHRTRDTKPLHQYMPNFGSAFIGAAFNSIFKMKYLITILCTLFAHATISAQTSPPKSKFKLGDQLPAITVKNLINYHSSTENLTKFKGKTVILYFWNDGCASSIQGWPKLLHLQEQFKNHVQIILVNESQDKKAVQDILTAQRKISHVDMTLPTVCLDRDLNVLFPRNSIPHLVWIDTAGKLMAITSGDQLNAVNLGALAEGRAISMPQKDGVKYRVDFAKPLFIKSNGGDGDFVQWQSILSEYFPGLTGEFSIDSTSGTISNSTMITMFRFLHKRETDRLGSLNLFPASRVVLKVKDTAQYMIRVNDELKLKNFYTYQLYSKKPKAPSILRSMMVVDIKKYFGVECYWSKQRKLCLVLAATDTSKFPFLNGETMAAIRPTGVHLNNVTFKEFLDAMLATEYHHSPYPLIDETGYKGKVGNIIAEANVVNHQDLNRALNKYGLQFTLQPREVDILVIYETDYFKPQPGVQFAN</sequence>
<gene>
    <name evidence="2" type="ORF">D4L85_16245</name>
</gene>
<accession>A0A385SNU0</accession>
<evidence type="ECO:0000259" key="1">
    <source>
        <dbReference type="PROSITE" id="PS51352"/>
    </source>
</evidence>
<dbReference type="InterPro" id="IPR012336">
    <property type="entry name" value="Thioredoxin-like_fold"/>
</dbReference>
<organism evidence="2 3">
    <name type="scientific">Chryseolinea soli</name>
    <dbReference type="NCBI Taxonomy" id="2321403"/>
    <lineage>
        <taxon>Bacteria</taxon>
        <taxon>Pseudomonadati</taxon>
        <taxon>Bacteroidota</taxon>
        <taxon>Cytophagia</taxon>
        <taxon>Cytophagales</taxon>
        <taxon>Fulvivirgaceae</taxon>
        <taxon>Chryseolinea</taxon>
    </lineage>
</organism>
<dbReference type="Pfam" id="PF13905">
    <property type="entry name" value="Thioredoxin_8"/>
    <property type="match status" value="1"/>
</dbReference>
<reference evidence="3" key="1">
    <citation type="submission" date="2018-09" db="EMBL/GenBank/DDBJ databases">
        <title>Chryseolinea sp. KIS68-18 isolated from soil.</title>
        <authorList>
            <person name="Weon H.-Y."/>
            <person name="Kwon S.-W."/>
            <person name="Lee S.A."/>
        </authorList>
    </citation>
    <scope>NUCLEOTIDE SEQUENCE [LARGE SCALE GENOMIC DNA]</scope>
    <source>
        <strain evidence="3">KIS68-18</strain>
    </source>
</reference>
<dbReference type="PROSITE" id="PS51352">
    <property type="entry name" value="THIOREDOXIN_2"/>
    <property type="match status" value="1"/>
</dbReference>
<dbReference type="Proteomes" id="UP000266183">
    <property type="component" value="Chromosome"/>
</dbReference>
<dbReference type="PANTHER" id="PTHR42852:SF13">
    <property type="entry name" value="PROTEIN DIPZ"/>
    <property type="match status" value="1"/>
</dbReference>
<dbReference type="Gene3D" id="3.40.30.10">
    <property type="entry name" value="Glutaredoxin"/>
    <property type="match status" value="1"/>
</dbReference>
<keyword evidence="3" id="KW-1185">Reference proteome</keyword>
<dbReference type="PANTHER" id="PTHR42852">
    <property type="entry name" value="THIOL:DISULFIDE INTERCHANGE PROTEIN DSBE"/>
    <property type="match status" value="1"/>
</dbReference>
<protein>
    <recommendedName>
        <fullName evidence="1">Thioredoxin domain-containing protein</fullName>
    </recommendedName>
</protein>
<dbReference type="InterPro" id="IPR036249">
    <property type="entry name" value="Thioredoxin-like_sf"/>
</dbReference>
<name>A0A385SNU0_9BACT</name>
<proteinExistence type="predicted"/>
<dbReference type="AlphaFoldDB" id="A0A385SNU0"/>